<evidence type="ECO:0000313" key="3">
    <source>
        <dbReference type="Ensembl" id="ENSHHUP00000019147.1"/>
    </source>
</evidence>
<proteinExistence type="predicted"/>
<reference evidence="3" key="2">
    <citation type="submission" date="2025-08" db="UniProtKB">
        <authorList>
            <consortium name="Ensembl"/>
        </authorList>
    </citation>
    <scope>IDENTIFICATION</scope>
</reference>
<dbReference type="PROSITE" id="PS50853">
    <property type="entry name" value="FN3"/>
    <property type="match status" value="1"/>
</dbReference>
<dbReference type="InterPro" id="IPR036116">
    <property type="entry name" value="FN3_sf"/>
</dbReference>
<reference evidence="3" key="3">
    <citation type="submission" date="2025-09" db="UniProtKB">
        <authorList>
            <consortium name="Ensembl"/>
        </authorList>
    </citation>
    <scope>IDENTIFICATION</scope>
</reference>
<accession>A0A4W5KRE2</accession>
<dbReference type="Gene3D" id="2.60.40.10">
    <property type="entry name" value="Immunoglobulins"/>
    <property type="match status" value="1"/>
</dbReference>
<evidence type="ECO:0000313" key="4">
    <source>
        <dbReference type="Proteomes" id="UP000314982"/>
    </source>
</evidence>
<feature type="region of interest" description="Disordered" evidence="1">
    <location>
        <begin position="186"/>
        <end position="231"/>
    </location>
</feature>
<keyword evidence="4" id="KW-1185">Reference proteome</keyword>
<evidence type="ECO:0000256" key="1">
    <source>
        <dbReference type="SAM" id="MobiDB-lite"/>
    </source>
</evidence>
<dbReference type="PANTHER" id="PTHR45598:SF1">
    <property type="entry name" value="4FE-4S FERREDOXIN-TYPE DOMAIN-CONTAINING PROTEIN"/>
    <property type="match status" value="1"/>
</dbReference>
<sequence>YLCDLPKCVCDTIYVCVCVRACASLSLCVCASLSLSVCVCVSLSLSVCVCVSLSLCVCARLCVSLSLSLSVCVCVRLSVSLSGPRRVDQLQVVNVSSSQIWLRWLVQAAHHAAVSQVRLSLVPSDGSGARTALVNTSTMEYAFSSLLPGQMYTVDVLTQSGIRPDESPSTSHSAGPLQVWTLPMEERWGGRTRERPSVVGQGTPVSHTLGPSEPQDLGVAAEREHSEEMPR</sequence>
<dbReference type="InterPro" id="IPR003961">
    <property type="entry name" value="FN3_dom"/>
</dbReference>
<evidence type="ECO:0000259" key="2">
    <source>
        <dbReference type="PROSITE" id="PS50853"/>
    </source>
</evidence>
<feature type="compositionally biased region" description="Basic and acidic residues" evidence="1">
    <location>
        <begin position="221"/>
        <end position="231"/>
    </location>
</feature>
<dbReference type="InterPro" id="IPR013783">
    <property type="entry name" value="Ig-like_fold"/>
</dbReference>
<reference evidence="4" key="1">
    <citation type="submission" date="2018-06" db="EMBL/GenBank/DDBJ databases">
        <title>Genome assembly of Danube salmon.</title>
        <authorList>
            <person name="Macqueen D.J."/>
            <person name="Gundappa M.K."/>
        </authorList>
    </citation>
    <scope>NUCLEOTIDE SEQUENCE [LARGE SCALE GENOMIC DNA]</scope>
</reference>
<feature type="domain" description="Fibronectin type-III" evidence="2">
    <location>
        <begin position="86"/>
        <end position="184"/>
    </location>
</feature>
<name>A0A4W5KRE2_9TELE</name>
<dbReference type="SUPFAM" id="SSF49265">
    <property type="entry name" value="Fibronectin type III"/>
    <property type="match status" value="1"/>
</dbReference>
<dbReference type="CDD" id="cd00063">
    <property type="entry name" value="FN3"/>
    <property type="match status" value="1"/>
</dbReference>
<dbReference type="Proteomes" id="UP000314982">
    <property type="component" value="Unassembled WGS sequence"/>
</dbReference>
<dbReference type="Pfam" id="PF00041">
    <property type="entry name" value="fn3"/>
    <property type="match status" value="1"/>
</dbReference>
<dbReference type="GeneTree" id="ENSGT00940000160730"/>
<dbReference type="Ensembl" id="ENSHHUT00000019839.1">
    <property type="protein sequence ID" value="ENSHHUP00000019147.1"/>
    <property type="gene ID" value="ENSHHUG00000011946.1"/>
</dbReference>
<dbReference type="PANTHER" id="PTHR45598">
    <property type="entry name" value="PROTEIN CBG11839-RELATED"/>
    <property type="match status" value="1"/>
</dbReference>
<protein>
    <recommendedName>
        <fullName evidence="2">Fibronectin type-III domain-containing protein</fullName>
    </recommendedName>
</protein>
<dbReference type="AlphaFoldDB" id="A0A4W5KRE2"/>
<dbReference type="FunFam" id="2.60.40.10:FF:000633">
    <property type="entry name" value="Sushi, nidogen and EGF like domains 1"/>
    <property type="match status" value="1"/>
</dbReference>
<organism evidence="3 4">
    <name type="scientific">Hucho hucho</name>
    <name type="common">huchen</name>
    <dbReference type="NCBI Taxonomy" id="62062"/>
    <lineage>
        <taxon>Eukaryota</taxon>
        <taxon>Metazoa</taxon>
        <taxon>Chordata</taxon>
        <taxon>Craniata</taxon>
        <taxon>Vertebrata</taxon>
        <taxon>Euteleostomi</taxon>
        <taxon>Actinopterygii</taxon>
        <taxon>Neopterygii</taxon>
        <taxon>Teleostei</taxon>
        <taxon>Protacanthopterygii</taxon>
        <taxon>Salmoniformes</taxon>
        <taxon>Salmonidae</taxon>
        <taxon>Salmoninae</taxon>
        <taxon>Hucho</taxon>
    </lineage>
</organism>
<feature type="compositionally biased region" description="Basic and acidic residues" evidence="1">
    <location>
        <begin position="186"/>
        <end position="196"/>
    </location>
</feature>